<organism evidence="1 2">
    <name type="scientific">Methylovulum psychrotolerans</name>
    <dbReference type="NCBI Taxonomy" id="1704499"/>
    <lineage>
        <taxon>Bacteria</taxon>
        <taxon>Pseudomonadati</taxon>
        <taxon>Pseudomonadota</taxon>
        <taxon>Gammaproteobacteria</taxon>
        <taxon>Methylococcales</taxon>
        <taxon>Methylococcaceae</taxon>
        <taxon>Methylovulum</taxon>
    </lineage>
</organism>
<dbReference type="EMBL" id="PGFZ01000003">
    <property type="protein sequence ID" value="POZ52248.1"/>
    <property type="molecule type" value="Genomic_DNA"/>
</dbReference>
<accession>A0A2S5CN90</accession>
<comment type="caution">
    <text evidence="1">The sequence shown here is derived from an EMBL/GenBank/DDBJ whole genome shotgun (WGS) entry which is preliminary data.</text>
</comment>
<sequence length="78" mass="8594">MARDRSGHTPDFVTGNGPLTKASLTEALKPVLVSDGNPSYRAFCRTEGIRRVFEQHPKPSPQWLLNAALGNFQQLTVT</sequence>
<dbReference type="AlphaFoldDB" id="A0A2S5CN90"/>
<evidence type="ECO:0008006" key="3">
    <source>
        <dbReference type="Google" id="ProtNLM"/>
    </source>
</evidence>
<evidence type="ECO:0000313" key="2">
    <source>
        <dbReference type="Proteomes" id="UP000237423"/>
    </source>
</evidence>
<dbReference type="Proteomes" id="UP000237423">
    <property type="component" value="Unassembled WGS sequence"/>
</dbReference>
<evidence type="ECO:0000313" key="1">
    <source>
        <dbReference type="EMBL" id="POZ52248.1"/>
    </source>
</evidence>
<name>A0A2S5CN90_9GAMM</name>
<gene>
    <name evidence="1" type="ORF">AADEFJLK_01723</name>
</gene>
<reference evidence="1 2" key="1">
    <citation type="submission" date="2017-11" db="EMBL/GenBank/DDBJ databases">
        <title>Draft Genome Sequence of Methylobacter psychrotolerans Sph1T, an Obligate Methanotroph from Low-Temperature Environments.</title>
        <authorList>
            <person name="Oshkin I.Y."/>
            <person name="Miroshnikov K."/>
            <person name="Belova S.E."/>
            <person name="Korzhenkov A."/>
            <person name="Toshchakov S.V."/>
            <person name="Dedysh S.N."/>
        </authorList>
    </citation>
    <scope>NUCLEOTIDE SEQUENCE [LARGE SCALE GENOMIC DNA]</scope>
    <source>
        <strain evidence="1 2">Sph1</strain>
    </source>
</reference>
<protein>
    <recommendedName>
        <fullName evidence="3">IS1595 family transposase</fullName>
    </recommendedName>
</protein>
<proteinExistence type="predicted"/>